<evidence type="ECO:0000313" key="6">
    <source>
        <dbReference type="Proteomes" id="UP000186698"/>
    </source>
</evidence>
<keyword evidence="6" id="KW-1185">Reference proteome</keyword>
<dbReference type="AlphaFoldDB" id="A0A8J1LX32"/>
<organism evidence="6 7">
    <name type="scientific">Xenopus laevis</name>
    <name type="common">African clawed frog</name>
    <dbReference type="NCBI Taxonomy" id="8355"/>
    <lineage>
        <taxon>Eukaryota</taxon>
        <taxon>Metazoa</taxon>
        <taxon>Chordata</taxon>
        <taxon>Craniata</taxon>
        <taxon>Vertebrata</taxon>
        <taxon>Euteleostomi</taxon>
        <taxon>Amphibia</taxon>
        <taxon>Batrachia</taxon>
        <taxon>Anura</taxon>
        <taxon>Pipoidea</taxon>
        <taxon>Pipidae</taxon>
        <taxon>Xenopodinae</taxon>
        <taxon>Xenopus</taxon>
        <taxon>Xenopus</taxon>
    </lineage>
</organism>
<proteinExistence type="predicted"/>
<dbReference type="KEGG" id="xla:108702348"/>
<reference evidence="7" key="1">
    <citation type="submission" date="2025-08" db="UniProtKB">
        <authorList>
            <consortium name="RefSeq"/>
        </authorList>
    </citation>
    <scope>IDENTIFICATION</scope>
    <source>
        <strain evidence="7">J_2021</strain>
        <tissue evidence="7">Erythrocytes</tissue>
    </source>
</reference>
<evidence type="ECO:0000256" key="2">
    <source>
        <dbReference type="RuleBase" id="RU363034"/>
    </source>
</evidence>
<dbReference type="InterPro" id="IPR009003">
    <property type="entry name" value="Peptidase_S1_PA"/>
</dbReference>
<evidence type="ECO:0000313" key="7">
    <source>
        <dbReference type="RefSeq" id="XP_041434058.1"/>
    </source>
</evidence>
<dbReference type="OrthoDB" id="93664at2759"/>
<dbReference type="Gene3D" id="2.40.10.10">
    <property type="entry name" value="Trypsin-like serine proteases"/>
    <property type="match status" value="6"/>
</dbReference>
<keyword evidence="3" id="KW-1133">Transmembrane helix</keyword>
<dbReference type="SMART" id="SM00020">
    <property type="entry name" value="Tryp_SPc"/>
    <property type="match status" value="3"/>
</dbReference>
<dbReference type="InterPro" id="IPR018114">
    <property type="entry name" value="TRYPSIN_HIS"/>
</dbReference>
<feature type="signal peptide" evidence="4">
    <location>
        <begin position="1"/>
        <end position="19"/>
    </location>
</feature>
<protein>
    <submittedName>
        <fullName evidence="7">Transmembrane protease serine 9</fullName>
    </submittedName>
</protein>
<dbReference type="InterPro" id="IPR043504">
    <property type="entry name" value="Peptidase_S1_PA_chymotrypsin"/>
</dbReference>
<evidence type="ECO:0000256" key="3">
    <source>
        <dbReference type="SAM" id="Phobius"/>
    </source>
</evidence>
<dbReference type="InterPro" id="IPR033116">
    <property type="entry name" value="TRYPSIN_SER"/>
</dbReference>
<dbReference type="RefSeq" id="XP_041434058.1">
    <property type="nucleotide sequence ID" value="XM_041578124.1"/>
</dbReference>
<dbReference type="PANTHER" id="PTHR24253:SF160">
    <property type="entry name" value="TRANSMEMBRANE PROTEASE SERINE 9-LIKE"/>
    <property type="match status" value="1"/>
</dbReference>
<dbReference type="PROSITE" id="PS00134">
    <property type="entry name" value="TRYPSIN_HIS"/>
    <property type="match status" value="3"/>
</dbReference>
<dbReference type="GeneID" id="108702348"/>
<feature type="domain" description="Peptidase S1" evidence="5">
    <location>
        <begin position="364"/>
        <end position="606"/>
    </location>
</feature>
<dbReference type="PROSITE" id="PS00135">
    <property type="entry name" value="TRYPSIN_SER"/>
    <property type="match status" value="3"/>
</dbReference>
<sequence>MNMFPLLQVLLLLNPGLLGITGATECGKPLVSSRIMGGQDSQQGEWPWQVSLRSNGKHFCGGTLINSLWVVSAAHCFPNPSIASYSVTVYLGSYKIDQPDDKEVLIAVKRVINNPAYQKEGDSGDISLVELMTEAPYSNYILPVCLPDSTVTFPTGLQCWVTGWGNIKYESSLPNPKTLQEVAVPLIGAAECDGYYQTPTSAGTSSIRVYNDMICAGYLSGGKDSCQGDSGGPLVCSTGYQWFLAGVVSFGEGCGESYRPGVYTLLTKYNDWIVSKVPDISVNVKSASFSGPIISLNNTAPAIIASTLYISWITILLLYLLLSHTEKMSLCLWTVSGFSLLLAVGFKVTAASSGCGKPVFTDRIVGGNNAVFGKWPWQASILNQNSHVCGGSLVSSNWVVSAAHCFPRGYRIENIRVLLGCNSLTNLNSEAVVTRVKRVITYPLYTEDGSSGDLSLVEMASPVTYSSYILPICIPVQNDDFPSGKMCWVTGWGDIQSDVSLPPPYSLQEVEVPLLNASSCDDIYHYNSNINPATKLVLDNMICAGYPEGQKDACQGDSGGPLSCKSGNSWFLTGIVSWGDGCAQPNRPGVYTKVSSFSSWINQYINLNVNVTMPTISSSNLTNTSSTEEVLANTNYKNSNNSVGLHAHVPACLLGATLLFSLFRFLTALKFLCGGGCKLIASSYNNQIKPSTGKQSTHTCTAALHSNTLEALLHLHQQRHCFRKNKMWKWLLYVTTLLLFVSTITTAAPPLCGEPVFSSRIVGGTDTRQGAWPWQVSLEFNGSHICGGSIISDQWILTAAHCIEHPDLPSGYGVRLGAYQLYVKNPHEITVKVESIYTNSVFDGPGTKGDIALLKLSSPIQFTEYILPICLPAASVTFSSGTECWITGWGETGSGVQLQYPATLQKVMVPFINRDSCEQMYHIDSIISSSVVMIQTDQICAGYQAGQKDGCQGDSGGPLVCKIQGVWYQAGIVSWGEGCASKNRPGVYTFVPTYESWISARSVISFTSFMSSTSSSSSSSSVLKASAILLGVSLLLHDWWNIVLSLR</sequence>
<keyword evidence="2" id="KW-0720">Serine protease</keyword>
<feature type="transmembrane region" description="Helical" evidence="3">
    <location>
        <begin position="302"/>
        <end position="322"/>
    </location>
</feature>
<dbReference type="InterPro" id="IPR001254">
    <property type="entry name" value="Trypsin_dom"/>
</dbReference>
<dbReference type="GO" id="GO:0006508">
    <property type="term" value="P:proteolysis"/>
    <property type="evidence" value="ECO:0007669"/>
    <property type="project" value="UniProtKB-KW"/>
</dbReference>
<feature type="transmembrane region" description="Helical" evidence="3">
    <location>
        <begin position="730"/>
        <end position="751"/>
    </location>
</feature>
<dbReference type="CTD" id="108702348"/>
<feature type="chain" id="PRO_5035243036" evidence="4">
    <location>
        <begin position="20"/>
        <end position="1047"/>
    </location>
</feature>
<evidence type="ECO:0000256" key="4">
    <source>
        <dbReference type="SAM" id="SignalP"/>
    </source>
</evidence>
<feature type="domain" description="Peptidase S1" evidence="5">
    <location>
        <begin position="35"/>
        <end position="278"/>
    </location>
</feature>
<dbReference type="SUPFAM" id="SSF50494">
    <property type="entry name" value="Trypsin-like serine proteases"/>
    <property type="match status" value="3"/>
</dbReference>
<dbReference type="GO" id="GO:0008236">
    <property type="term" value="F:serine-type peptidase activity"/>
    <property type="evidence" value="ECO:0000318"/>
    <property type="project" value="GO_Central"/>
</dbReference>
<dbReference type="FunFam" id="2.40.10.10:FF:000039">
    <property type="entry name" value="Brain-specific serine protease 4"/>
    <property type="match status" value="3"/>
</dbReference>
<dbReference type="Pfam" id="PF00089">
    <property type="entry name" value="Trypsin"/>
    <property type="match status" value="3"/>
</dbReference>
<keyword evidence="2" id="KW-0378">Hydrolase</keyword>
<dbReference type="PRINTS" id="PR00722">
    <property type="entry name" value="CHYMOTRYPSIN"/>
</dbReference>
<dbReference type="CDD" id="cd00190">
    <property type="entry name" value="Tryp_SPc"/>
    <property type="match status" value="3"/>
</dbReference>
<feature type="transmembrane region" description="Helical" evidence="3">
    <location>
        <begin position="643"/>
        <end position="663"/>
    </location>
</feature>
<dbReference type="PROSITE" id="PS50240">
    <property type="entry name" value="TRYPSIN_DOM"/>
    <property type="match status" value="3"/>
</dbReference>
<gene>
    <name evidence="7" type="primary">LOC108702348</name>
</gene>
<feature type="domain" description="Peptidase S1" evidence="5">
    <location>
        <begin position="761"/>
        <end position="1003"/>
    </location>
</feature>
<dbReference type="GO" id="GO:0004252">
    <property type="term" value="F:serine-type endopeptidase activity"/>
    <property type="evidence" value="ECO:0007669"/>
    <property type="project" value="InterPro"/>
</dbReference>
<dbReference type="Proteomes" id="UP000186698">
    <property type="component" value="Chromosome 9_10S"/>
</dbReference>
<name>A0A8J1LX32_XENLA</name>
<feature type="transmembrane region" description="Helical" evidence="3">
    <location>
        <begin position="329"/>
        <end position="348"/>
    </location>
</feature>
<dbReference type="InterPro" id="IPR001314">
    <property type="entry name" value="Peptidase_S1A"/>
</dbReference>
<keyword evidence="2 7" id="KW-0645">Protease</keyword>
<keyword evidence="4" id="KW-0732">Signal</keyword>
<accession>A0A8J1LX32</accession>
<dbReference type="GO" id="GO:0005886">
    <property type="term" value="C:plasma membrane"/>
    <property type="evidence" value="ECO:0000318"/>
    <property type="project" value="GO_Central"/>
</dbReference>
<keyword evidence="1" id="KW-1015">Disulfide bond</keyword>
<keyword evidence="3 7" id="KW-0812">Transmembrane</keyword>
<keyword evidence="3" id="KW-0472">Membrane</keyword>
<dbReference type="PANTHER" id="PTHR24253">
    <property type="entry name" value="TRANSMEMBRANE PROTEASE SERINE"/>
    <property type="match status" value="1"/>
</dbReference>
<evidence type="ECO:0000256" key="1">
    <source>
        <dbReference type="ARBA" id="ARBA00023157"/>
    </source>
</evidence>
<evidence type="ECO:0000259" key="5">
    <source>
        <dbReference type="PROSITE" id="PS50240"/>
    </source>
</evidence>